<dbReference type="EMBL" id="QFXC01000013">
    <property type="protein sequence ID" value="RDH81618.1"/>
    <property type="molecule type" value="Genomic_DNA"/>
</dbReference>
<dbReference type="AlphaFoldDB" id="A0A370D9P7"/>
<gene>
    <name evidence="1" type="ORF">DIZ80_16230</name>
</gene>
<sequence>MLKKIAFAITLLAISAQSHSRGIDIKLADEMAEFTYLTESSTFGYGGADIGFGILFTEDDDYQINAGIMVTGNPAGNNKALQFGVGGKLVFVTLDAANEDAGAVAIAGQLRYIIASEMPIAFVVGAAFAPSVTSFSGADQYSEFEFAIELEVTPSARAYLGYRNIEYEFDGGGEFELDDGAHIGVKFEF</sequence>
<dbReference type="Pfam" id="PF07437">
    <property type="entry name" value="YfaZ"/>
    <property type="match status" value="1"/>
</dbReference>
<comment type="caution">
    <text evidence="1">The sequence shown here is derived from an EMBL/GenBank/DDBJ whole genome shotgun (WGS) entry which is preliminary data.</text>
</comment>
<evidence type="ECO:0008006" key="3">
    <source>
        <dbReference type="Google" id="ProtNLM"/>
    </source>
</evidence>
<proteinExistence type="predicted"/>
<name>A0A370D9P7_9GAMM</name>
<dbReference type="Proteomes" id="UP000254266">
    <property type="component" value="Unassembled WGS sequence"/>
</dbReference>
<keyword evidence="2" id="KW-1185">Reference proteome</keyword>
<reference evidence="1 2" key="1">
    <citation type="journal article" date="2018" name="ISME J.">
        <title>Endosymbiont genomes yield clues of tubeworm success.</title>
        <authorList>
            <person name="Li Y."/>
            <person name="Liles M.R."/>
            <person name="Halanych K.M."/>
        </authorList>
    </citation>
    <scope>NUCLEOTIDE SEQUENCE [LARGE SCALE GENOMIC DNA]</scope>
    <source>
        <strain evidence="1">A1464</strain>
    </source>
</reference>
<dbReference type="InterPro" id="IPR009998">
    <property type="entry name" value="YfaZ"/>
</dbReference>
<protein>
    <recommendedName>
        <fullName evidence="3">Outer membrane protein beta-barrel domain-containing protein</fullName>
    </recommendedName>
</protein>
<organism evidence="1 2">
    <name type="scientific">endosymbiont of Galathealinum brachiosum</name>
    <dbReference type="NCBI Taxonomy" id="2200906"/>
    <lineage>
        <taxon>Bacteria</taxon>
        <taxon>Pseudomonadati</taxon>
        <taxon>Pseudomonadota</taxon>
        <taxon>Gammaproteobacteria</taxon>
        <taxon>sulfur-oxidizing symbionts</taxon>
    </lineage>
</organism>
<evidence type="ECO:0000313" key="2">
    <source>
        <dbReference type="Proteomes" id="UP000254266"/>
    </source>
</evidence>
<accession>A0A370D9P7</accession>
<evidence type="ECO:0000313" key="1">
    <source>
        <dbReference type="EMBL" id="RDH81618.1"/>
    </source>
</evidence>